<evidence type="ECO:0000256" key="8">
    <source>
        <dbReference type="ARBA" id="ARBA00025268"/>
    </source>
</evidence>
<organism evidence="10 11">
    <name type="scientific">Elsinoe australis</name>
    <dbReference type="NCBI Taxonomy" id="40998"/>
    <lineage>
        <taxon>Eukaryota</taxon>
        <taxon>Fungi</taxon>
        <taxon>Dikarya</taxon>
        <taxon>Ascomycota</taxon>
        <taxon>Pezizomycotina</taxon>
        <taxon>Dothideomycetes</taxon>
        <taxon>Dothideomycetidae</taxon>
        <taxon>Myriangiales</taxon>
        <taxon>Elsinoaceae</taxon>
        <taxon>Elsinoe</taxon>
    </lineage>
</organism>
<evidence type="ECO:0000256" key="7">
    <source>
        <dbReference type="ARBA" id="ARBA00023186"/>
    </source>
</evidence>
<dbReference type="GO" id="GO:0034551">
    <property type="term" value="P:mitochondrial respiratory chain complex III assembly"/>
    <property type="evidence" value="ECO:0007669"/>
    <property type="project" value="InterPro"/>
</dbReference>
<name>A0A4U7B992_9PEZI</name>
<reference evidence="10 11" key="1">
    <citation type="submission" date="2018-02" db="EMBL/GenBank/DDBJ databases">
        <title>Draft genome sequences of Elsinoe sp., causing black scab on jojoba.</title>
        <authorList>
            <person name="Stodart B."/>
            <person name="Jeffress S."/>
            <person name="Ash G."/>
            <person name="Arun Chinnappa K."/>
        </authorList>
    </citation>
    <scope>NUCLEOTIDE SEQUENCE [LARGE SCALE GENOMIC DNA]</scope>
    <source>
        <strain evidence="10 11">Hillstone_2</strain>
    </source>
</reference>
<protein>
    <recommendedName>
        <fullName evidence="4">Mitochondrial zinc maintenance protein 1, mitochondrial</fullName>
    </recommendedName>
</protein>
<comment type="function">
    <text evidence="8">Assembly factor required for Rieske Fe-S protein RIP1 incorporation into the cytochrome b-c1 (CIII) complex. Functions as a chaperone, binding to this subunit within the mitochondrial matrix and stabilizing it prior to its translocation and insertion into the late CIII dimeric intermediate within the mitochondrial inner membrane. Modulates the mitochondrial matrix zinc pool.</text>
</comment>
<dbReference type="InterPro" id="IPR050435">
    <property type="entry name" value="MZM1/LYRM7"/>
</dbReference>
<dbReference type="EMBL" id="PTQR01000013">
    <property type="protein sequence ID" value="TKX26485.1"/>
    <property type="molecule type" value="Genomic_DNA"/>
</dbReference>
<feature type="compositionally biased region" description="Basic residues" evidence="9">
    <location>
        <begin position="122"/>
        <end position="131"/>
    </location>
</feature>
<evidence type="ECO:0000256" key="2">
    <source>
        <dbReference type="ARBA" id="ARBA00009949"/>
    </source>
</evidence>
<keyword evidence="7" id="KW-0143">Chaperone</keyword>
<comment type="similarity">
    <text evidence="2">Belongs to the complex I LYR family. MZM1 subfamily.</text>
</comment>
<evidence type="ECO:0000256" key="5">
    <source>
        <dbReference type="ARBA" id="ARBA00022946"/>
    </source>
</evidence>
<comment type="caution">
    <text evidence="10">The sequence shown here is derived from an EMBL/GenBank/DDBJ whole genome shotgun (WGS) entry which is preliminary data.</text>
</comment>
<dbReference type="AlphaFoldDB" id="A0A4U7B992"/>
<evidence type="ECO:0000256" key="3">
    <source>
        <dbReference type="ARBA" id="ARBA00011589"/>
    </source>
</evidence>
<sequence length="131" mass="14541">MASVAATGQNKRVVLFAYREVLKAIKDTFKGDVSMMNKARVEARKQFNANRNATDDSVASEQGVEHALAVAQILRENVVQGEGAGSMPHHYKLNIRDSTERGDNDTVKAPKAEPPTPEQKRFRNSAKKFEK</sequence>
<keyword evidence="6" id="KW-0496">Mitochondrion</keyword>
<evidence type="ECO:0000313" key="11">
    <source>
        <dbReference type="Proteomes" id="UP000308133"/>
    </source>
</evidence>
<dbReference type="CDD" id="cd20267">
    <property type="entry name" value="Complex1_LYR_LYRM7"/>
    <property type="match status" value="1"/>
</dbReference>
<evidence type="ECO:0000256" key="6">
    <source>
        <dbReference type="ARBA" id="ARBA00023128"/>
    </source>
</evidence>
<evidence type="ECO:0000256" key="1">
    <source>
        <dbReference type="ARBA" id="ARBA00004305"/>
    </source>
</evidence>
<evidence type="ECO:0000313" key="10">
    <source>
        <dbReference type="EMBL" id="TKX26485.1"/>
    </source>
</evidence>
<proteinExistence type="inferred from homology"/>
<dbReference type="GO" id="GO:0044183">
    <property type="term" value="F:protein folding chaperone"/>
    <property type="evidence" value="ECO:0007669"/>
    <property type="project" value="TreeGrafter"/>
</dbReference>
<accession>A0A4U7B992</accession>
<comment type="subunit">
    <text evidence="3">Interacts with RIP1.</text>
</comment>
<dbReference type="GO" id="GO:0005759">
    <property type="term" value="C:mitochondrial matrix"/>
    <property type="evidence" value="ECO:0007669"/>
    <property type="project" value="UniProtKB-SubCell"/>
</dbReference>
<feature type="region of interest" description="Disordered" evidence="9">
    <location>
        <begin position="81"/>
        <end position="131"/>
    </location>
</feature>
<evidence type="ECO:0000256" key="4">
    <source>
        <dbReference type="ARBA" id="ARBA00015108"/>
    </source>
</evidence>
<evidence type="ECO:0000256" key="9">
    <source>
        <dbReference type="SAM" id="MobiDB-lite"/>
    </source>
</evidence>
<dbReference type="Proteomes" id="UP000308133">
    <property type="component" value="Unassembled WGS sequence"/>
</dbReference>
<feature type="compositionally biased region" description="Basic and acidic residues" evidence="9">
    <location>
        <begin position="94"/>
        <end position="111"/>
    </location>
</feature>
<gene>
    <name evidence="10" type="ORF">C1H76_1449</name>
</gene>
<dbReference type="PANTHER" id="PTHR46749">
    <property type="entry name" value="COMPLEX III ASSEMBLY FACTOR LYRM7"/>
    <property type="match status" value="1"/>
</dbReference>
<dbReference type="InterPro" id="IPR045298">
    <property type="entry name" value="Complex1_LYR_LYRM7"/>
</dbReference>
<keyword evidence="5" id="KW-0809">Transit peptide</keyword>
<comment type="subcellular location">
    <subcellularLocation>
        <location evidence="1">Mitochondrion matrix</location>
    </subcellularLocation>
</comment>
<dbReference type="PANTHER" id="PTHR46749:SF1">
    <property type="entry name" value="COMPLEX III ASSEMBLY FACTOR LYRM7"/>
    <property type="match status" value="1"/>
</dbReference>